<dbReference type="CDD" id="cd10027">
    <property type="entry name" value="UDG-F1-like"/>
    <property type="match status" value="1"/>
</dbReference>
<feature type="domain" description="Uracil-DNA glycosylase-like" evidence="5">
    <location>
        <begin position="45"/>
        <end position="202"/>
    </location>
</feature>
<protein>
    <submittedName>
        <fullName evidence="6">Unannotated protein</fullName>
    </submittedName>
</protein>
<evidence type="ECO:0000256" key="3">
    <source>
        <dbReference type="ARBA" id="ARBA00022801"/>
    </source>
</evidence>
<dbReference type="AlphaFoldDB" id="A0A6J6B9Q7"/>
<evidence type="ECO:0000256" key="2">
    <source>
        <dbReference type="ARBA" id="ARBA00022763"/>
    </source>
</evidence>
<dbReference type="HAMAP" id="MF_00148">
    <property type="entry name" value="UDG"/>
    <property type="match status" value="1"/>
</dbReference>
<dbReference type="Gene3D" id="3.40.470.10">
    <property type="entry name" value="Uracil-DNA glycosylase-like domain"/>
    <property type="match status" value="1"/>
</dbReference>
<dbReference type="InterPro" id="IPR002043">
    <property type="entry name" value="UDG_fam1"/>
</dbReference>
<reference evidence="6" key="1">
    <citation type="submission" date="2020-05" db="EMBL/GenBank/DDBJ databases">
        <authorList>
            <person name="Chiriac C."/>
            <person name="Salcher M."/>
            <person name="Ghai R."/>
            <person name="Kavagutti S V."/>
        </authorList>
    </citation>
    <scope>NUCLEOTIDE SEQUENCE</scope>
</reference>
<dbReference type="SMART" id="SM00986">
    <property type="entry name" value="UDG"/>
    <property type="match status" value="1"/>
</dbReference>
<dbReference type="SUPFAM" id="SSF52141">
    <property type="entry name" value="Uracil-DNA glycosylase-like"/>
    <property type="match status" value="1"/>
</dbReference>
<dbReference type="PANTHER" id="PTHR11264">
    <property type="entry name" value="URACIL-DNA GLYCOSYLASE"/>
    <property type="match status" value="1"/>
</dbReference>
<gene>
    <name evidence="6" type="ORF">UFOPK1412_00359</name>
</gene>
<dbReference type="InterPro" id="IPR005122">
    <property type="entry name" value="Uracil-DNA_glycosylase-like"/>
</dbReference>
<dbReference type="PANTHER" id="PTHR11264:SF0">
    <property type="entry name" value="URACIL-DNA GLYCOSYLASE"/>
    <property type="match status" value="1"/>
</dbReference>
<dbReference type="EMBL" id="CAEZSI010000031">
    <property type="protein sequence ID" value="CAB4535732.1"/>
    <property type="molecule type" value="Genomic_DNA"/>
</dbReference>
<dbReference type="GO" id="GO:0004844">
    <property type="term" value="F:uracil DNA N-glycosylase activity"/>
    <property type="evidence" value="ECO:0007669"/>
    <property type="project" value="InterPro"/>
</dbReference>
<proteinExistence type="inferred from homology"/>
<name>A0A6J6B9Q7_9ZZZZ</name>
<comment type="similarity">
    <text evidence="1">Belongs to the uracil-DNA glycosylase (UDG) superfamily. UNG family.</text>
</comment>
<dbReference type="GO" id="GO:0097510">
    <property type="term" value="P:base-excision repair, AP site formation via deaminated base removal"/>
    <property type="evidence" value="ECO:0007669"/>
    <property type="project" value="TreeGrafter"/>
</dbReference>
<keyword evidence="4" id="KW-0234">DNA repair</keyword>
<dbReference type="NCBIfam" id="TIGR00628">
    <property type="entry name" value="ung"/>
    <property type="match status" value="1"/>
</dbReference>
<keyword evidence="2" id="KW-0227">DNA damage</keyword>
<dbReference type="Pfam" id="PF03167">
    <property type="entry name" value="UDG"/>
    <property type="match status" value="1"/>
</dbReference>
<accession>A0A6J6B9Q7</accession>
<dbReference type="InterPro" id="IPR018085">
    <property type="entry name" value="Ura-DNA_Glyclase_AS"/>
</dbReference>
<dbReference type="NCBIfam" id="NF003588">
    <property type="entry name" value="PRK05254.1-1"/>
    <property type="match status" value="1"/>
</dbReference>
<evidence type="ECO:0000259" key="5">
    <source>
        <dbReference type="SMART" id="SM00986"/>
    </source>
</evidence>
<sequence length="212" mass="23528">MDFFHQMHPEWQAALAYTKASLDNIESELITQAFVPCHGDVMKVFRIPPSAVKVVIFGQDPYPTPGNAMGLAFSITSSTAKIPASLRNIYKELESDLGKAARNNGDLTHWSEQGVFLLNRILTTVPGQSLAHANLGWQSFTDEVAKILAKLEVIAIFWGNKSADLSHLFAEELVIKSPHPSPLSAYRGFFGSRPFSRVNHILAKQNKPLINW</sequence>
<evidence type="ECO:0000256" key="4">
    <source>
        <dbReference type="ARBA" id="ARBA00023204"/>
    </source>
</evidence>
<evidence type="ECO:0000313" key="6">
    <source>
        <dbReference type="EMBL" id="CAB4535732.1"/>
    </source>
</evidence>
<dbReference type="InterPro" id="IPR036895">
    <property type="entry name" value="Uracil-DNA_glycosylase-like_sf"/>
</dbReference>
<organism evidence="6">
    <name type="scientific">freshwater metagenome</name>
    <dbReference type="NCBI Taxonomy" id="449393"/>
    <lineage>
        <taxon>unclassified sequences</taxon>
        <taxon>metagenomes</taxon>
        <taxon>ecological metagenomes</taxon>
    </lineage>
</organism>
<dbReference type="PROSITE" id="PS00130">
    <property type="entry name" value="U_DNA_GLYCOSYLASE"/>
    <property type="match status" value="1"/>
</dbReference>
<evidence type="ECO:0000256" key="1">
    <source>
        <dbReference type="ARBA" id="ARBA00008184"/>
    </source>
</evidence>
<dbReference type="NCBIfam" id="NF003592">
    <property type="entry name" value="PRK05254.1-5"/>
    <property type="match status" value="1"/>
</dbReference>
<dbReference type="SMART" id="SM00987">
    <property type="entry name" value="UreE_C"/>
    <property type="match status" value="1"/>
</dbReference>
<keyword evidence="3" id="KW-0378">Hydrolase</keyword>